<dbReference type="Proteomes" id="UP000309673">
    <property type="component" value="Unassembled WGS sequence"/>
</dbReference>
<keyword evidence="1 6" id="KW-0645">Protease</keyword>
<dbReference type="NCBIfam" id="TIGR02290">
    <property type="entry name" value="M3_fam_3"/>
    <property type="match status" value="1"/>
</dbReference>
<comment type="cofactor">
    <cofactor evidence="6">
        <name>Zn(2+)</name>
        <dbReference type="ChEBI" id="CHEBI:29105"/>
    </cofactor>
    <text evidence="6">Binds 1 zinc ion.</text>
</comment>
<dbReference type="GO" id="GO:0046872">
    <property type="term" value="F:metal ion binding"/>
    <property type="evidence" value="ECO:0007669"/>
    <property type="project" value="UniProtKB-UniRule"/>
</dbReference>
<dbReference type="InterPro" id="IPR011977">
    <property type="entry name" value="Pept_M3B_clade3"/>
</dbReference>
<dbReference type="InterPro" id="IPR013647">
    <property type="entry name" value="OligopepF_N_dom"/>
</dbReference>
<dbReference type="Pfam" id="PF08439">
    <property type="entry name" value="Peptidase_M3_N"/>
    <property type="match status" value="1"/>
</dbReference>
<proteinExistence type="inferred from homology"/>
<evidence type="ECO:0000256" key="6">
    <source>
        <dbReference type="RuleBase" id="RU003435"/>
    </source>
</evidence>
<evidence type="ECO:0000259" key="7">
    <source>
        <dbReference type="Pfam" id="PF01432"/>
    </source>
</evidence>
<dbReference type="GO" id="GO:0004181">
    <property type="term" value="F:metallocarboxypeptidase activity"/>
    <property type="evidence" value="ECO:0007669"/>
    <property type="project" value="InterPro"/>
</dbReference>
<evidence type="ECO:0000256" key="2">
    <source>
        <dbReference type="ARBA" id="ARBA00022723"/>
    </source>
</evidence>
<dbReference type="Gene3D" id="1.10.1370.20">
    <property type="entry name" value="Oligoendopeptidase f, C-terminal domain"/>
    <property type="match status" value="1"/>
</dbReference>
<evidence type="ECO:0000256" key="4">
    <source>
        <dbReference type="ARBA" id="ARBA00022833"/>
    </source>
</evidence>
<evidence type="ECO:0000256" key="3">
    <source>
        <dbReference type="ARBA" id="ARBA00022801"/>
    </source>
</evidence>
<dbReference type="Pfam" id="PF01432">
    <property type="entry name" value="Peptidase_M3"/>
    <property type="match status" value="1"/>
</dbReference>
<keyword evidence="5 6" id="KW-0482">Metalloprotease</keyword>
<dbReference type="EMBL" id="SUPK01000009">
    <property type="protein sequence ID" value="TJY39824.1"/>
    <property type="molecule type" value="Genomic_DNA"/>
</dbReference>
<dbReference type="RefSeq" id="WP_136779264.1">
    <property type="nucleotide sequence ID" value="NZ_SUPK01000009.1"/>
</dbReference>
<dbReference type="AlphaFoldDB" id="A0A4U0F767"/>
<evidence type="ECO:0000313" key="9">
    <source>
        <dbReference type="EMBL" id="TJY39824.1"/>
    </source>
</evidence>
<dbReference type="GO" id="GO:0004222">
    <property type="term" value="F:metalloendopeptidase activity"/>
    <property type="evidence" value="ECO:0007669"/>
    <property type="project" value="InterPro"/>
</dbReference>
<dbReference type="SUPFAM" id="SSF55486">
    <property type="entry name" value="Metalloproteases ('zincins'), catalytic domain"/>
    <property type="match status" value="1"/>
</dbReference>
<dbReference type="InterPro" id="IPR042088">
    <property type="entry name" value="OligoPept_F_C"/>
</dbReference>
<evidence type="ECO:0000313" key="10">
    <source>
        <dbReference type="Proteomes" id="UP000309673"/>
    </source>
</evidence>
<keyword evidence="4 6" id="KW-0862">Zinc</keyword>
<dbReference type="OrthoDB" id="9769691at2"/>
<dbReference type="GO" id="GO:0006508">
    <property type="term" value="P:proteolysis"/>
    <property type="evidence" value="ECO:0007669"/>
    <property type="project" value="UniProtKB-KW"/>
</dbReference>
<dbReference type="PANTHER" id="PTHR34217:SF1">
    <property type="entry name" value="CARBOXYPEPTIDASE 1"/>
    <property type="match status" value="1"/>
</dbReference>
<accession>A0A4U0F767</accession>
<organism evidence="9 10">
    <name type="scientific">Cohnella pontilimi</name>
    <dbReference type="NCBI Taxonomy" id="2564100"/>
    <lineage>
        <taxon>Bacteria</taxon>
        <taxon>Bacillati</taxon>
        <taxon>Bacillota</taxon>
        <taxon>Bacilli</taxon>
        <taxon>Bacillales</taxon>
        <taxon>Paenibacillaceae</taxon>
        <taxon>Cohnella</taxon>
    </lineage>
</organism>
<evidence type="ECO:0000256" key="1">
    <source>
        <dbReference type="ARBA" id="ARBA00022670"/>
    </source>
</evidence>
<dbReference type="PANTHER" id="PTHR34217">
    <property type="entry name" value="METAL-DEPENDENT CARBOXYPEPTIDASE"/>
    <property type="match status" value="1"/>
</dbReference>
<comment type="similarity">
    <text evidence="6">Belongs to the peptidase M3 family.</text>
</comment>
<dbReference type="InterPro" id="IPR034006">
    <property type="entry name" value="M3B_PepF_2"/>
</dbReference>
<dbReference type="InterPro" id="IPR001333">
    <property type="entry name" value="Peptidase_M32_Taq"/>
</dbReference>
<gene>
    <name evidence="9" type="ORF">E5161_17940</name>
</gene>
<keyword evidence="10" id="KW-1185">Reference proteome</keyword>
<reference evidence="9 10" key="1">
    <citation type="submission" date="2019-04" db="EMBL/GenBank/DDBJ databases">
        <title>Cohnella sp. nov., isolated from soil.</title>
        <authorList>
            <person name="Kim W."/>
        </authorList>
    </citation>
    <scope>NUCLEOTIDE SEQUENCE [LARGE SCALE GENOMIC DNA]</scope>
    <source>
        <strain evidence="9 10">CAU 1483</strain>
    </source>
</reference>
<comment type="caution">
    <text evidence="9">The sequence shown here is derived from an EMBL/GenBank/DDBJ whole genome shotgun (WGS) entry which is preliminary data.</text>
</comment>
<keyword evidence="2 6" id="KW-0479">Metal-binding</keyword>
<name>A0A4U0F767_9BACL</name>
<dbReference type="InterPro" id="IPR001567">
    <property type="entry name" value="Pept_M3A_M3B_dom"/>
</dbReference>
<dbReference type="Gene3D" id="1.20.140.70">
    <property type="entry name" value="Oligopeptidase f, N-terminal domain"/>
    <property type="match status" value="1"/>
</dbReference>
<feature type="domain" description="Oligopeptidase F N-terminal" evidence="8">
    <location>
        <begin position="114"/>
        <end position="177"/>
    </location>
</feature>
<feature type="domain" description="Peptidase M3A/M3B catalytic" evidence="7">
    <location>
        <begin position="202"/>
        <end position="533"/>
    </location>
</feature>
<dbReference type="CDD" id="cd09607">
    <property type="entry name" value="M3B_PepF"/>
    <property type="match status" value="1"/>
</dbReference>
<sequence>MTNDYAKVWDLEVFFPGGSESPKFAEFMSETERTTAELLTQLRESEGGAANIERLGERTSQIQQLLSRLRQSESFVLCLTSQNTGDRRAVSWTERVQTLAARFRQVLDLFDAQLASMPEDQWDTWLKTPERAELSFVLNERRQGIKEKLPPALEALAGELAVDGFHGWGEHYDTIVGGVGIPWEEGDRQVTLSAGQAFNKLSHPDQAVRDRMMEAWEQAWEGKADLCADTLNRLAGFRLKLNHQRGWKNILHEPLRINRMKRETLDAMWTAVAEAVEPLKRYLSLKAQLLGKQKLSWQDVSAPLPSNQADIPYSEAASLIENAFAEFSPNLAGLARRAFQERWIEAEDRAGKRPGGYCTDFPLDKQTRIFMTYSGTPDNVSTLAHELGHAYHGYLVHGLPPMNQEYAMNVAETASTFAEALVSDALLKRVTIDQGKLALLDDRLQSAVAFLMNIRARFLFETRFYERRTSGMLQASELNELMVDAQKEAYGDALSSWHPHFWASKMHFYITDVPFYNFPYTFGYLFSTGLVAVAEKEGADFHQRYDALLRDTAVMTVEDLASRHLGVALDRPEFWRSAVSRAVSDVDRYAALIQK</sequence>
<evidence type="ECO:0000256" key="5">
    <source>
        <dbReference type="ARBA" id="ARBA00023049"/>
    </source>
</evidence>
<protein>
    <submittedName>
        <fullName evidence="9">M3 family oligoendopeptidase</fullName>
    </submittedName>
</protein>
<evidence type="ECO:0000259" key="8">
    <source>
        <dbReference type="Pfam" id="PF08439"/>
    </source>
</evidence>
<keyword evidence="3 6" id="KW-0378">Hydrolase</keyword>